<evidence type="ECO:0000259" key="1">
    <source>
        <dbReference type="Pfam" id="PF15916"/>
    </source>
</evidence>
<accession>A0A833R347</accession>
<dbReference type="InterPro" id="IPR031804">
    <property type="entry name" value="DUF4743"/>
</dbReference>
<dbReference type="PANTHER" id="PTHR13622">
    <property type="entry name" value="THIAMIN PYROPHOSPHOKINASE"/>
    <property type="match status" value="1"/>
</dbReference>
<comment type="caution">
    <text evidence="2">The sequence shown here is derived from an EMBL/GenBank/DDBJ whole genome shotgun (WGS) entry which is preliminary data.</text>
</comment>
<dbReference type="Gene3D" id="3.30.750.160">
    <property type="match status" value="1"/>
</dbReference>
<organism evidence="2 3">
    <name type="scientific">Carex littledalei</name>
    <dbReference type="NCBI Taxonomy" id="544730"/>
    <lineage>
        <taxon>Eukaryota</taxon>
        <taxon>Viridiplantae</taxon>
        <taxon>Streptophyta</taxon>
        <taxon>Embryophyta</taxon>
        <taxon>Tracheophyta</taxon>
        <taxon>Spermatophyta</taxon>
        <taxon>Magnoliopsida</taxon>
        <taxon>Liliopsida</taxon>
        <taxon>Poales</taxon>
        <taxon>Cyperaceae</taxon>
        <taxon>Cyperoideae</taxon>
        <taxon>Cariceae</taxon>
        <taxon>Carex</taxon>
        <taxon>Carex subgen. Euthyceras</taxon>
    </lineage>
</organism>
<keyword evidence="3" id="KW-1185">Reference proteome</keyword>
<gene>
    <name evidence="2" type="ORF">FCM35_KLT18247</name>
</gene>
<dbReference type="EMBL" id="SWLB01000006">
    <property type="protein sequence ID" value="KAF3337660.1"/>
    <property type="molecule type" value="Genomic_DNA"/>
</dbReference>
<reference evidence="2" key="1">
    <citation type="submission" date="2020-01" db="EMBL/GenBank/DDBJ databases">
        <title>Genome sequence of Kobresia littledalei, the first chromosome-level genome in the family Cyperaceae.</title>
        <authorList>
            <person name="Qu G."/>
        </authorList>
    </citation>
    <scope>NUCLEOTIDE SEQUENCE</scope>
    <source>
        <strain evidence="2">C.B.Clarke</strain>
        <tissue evidence="2">Leaf</tissue>
    </source>
</reference>
<dbReference type="GO" id="GO:0044715">
    <property type="term" value="F:8-oxo-dGDP phosphatase activity"/>
    <property type="evidence" value="ECO:0007669"/>
    <property type="project" value="TreeGrafter"/>
</dbReference>
<proteinExistence type="predicted"/>
<feature type="domain" description="DUF4743" evidence="1">
    <location>
        <begin position="20"/>
        <end position="111"/>
    </location>
</feature>
<dbReference type="Pfam" id="PF15916">
    <property type="entry name" value="DUF4743"/>
    <property type="match status" value="1"/>
</dbReference>
<evidence type="ECO:0000313" key="3">
    <source>
        <dbReference type="Proteomes" id="UP000623129"/>
    </source>
</evidence>
<protein>
    <submittedName>
        <fullName evidence="2">Nudix hydrolase 20</fullName>
    </submittedName>
</protein>
<name>A0A833R347_9POAL</name>
<dbReference type="OrthoDB" id="10261522at2759"/>
<evidence type="ECO:0000313" key="2">
    <source>
        <dbReference type="EMBL" id="KAF3337660.1"/>
    </source>
</evidence>
<dbReference type="Proteomes" id="UP000623129">
    <property type="component" value="Unassembled WGS sequence"/>
</dbReference>
<dbReference type="AlphaFoldDB" id="A0A833R347"/>
<sequence length="185" mass="20509">MPSSVPVKTSSTGTSSNLCLPTFTKHLSKHNDVFHIVKDKNGEGKIGEHLRFNPSLKSYEARTEAVAHVIKCLGNLIPGIRNELYPVTLAFGVPPFFSLERAAAPYFGIKAYGVHMNGYVEIDSEMFLWVAKRSEDKPTFPGIVYQLRDAEMREKAPILLGIISDSSKPVGQLYGVQDKVEPMLE</sequence>
<keyword evidence="2" id="KW-0378">Hydrolase</keyword>
<dbReference type="PANTHER" id="PTHR13622:SF8">
    <property type="entry name" value="THIAMIN PYROPHOSPHOKINASE 1"/>
    <property type="match status" value="1"/>
</dbReference>